<evidence type="ECO:0008006" key="4">
    <source>
        <dbReference type="Google" id="ProtNLM"/>
    </source>
</evidence>
<reference evidence="2 3" key="1">
    <citation type="submission" date="2020-06" db="EMBL/GenBank/DDBJ databases">
        <authorList>
            <person name="Li R."/>
            <person name="Bekaert M."/>
        </authorList>
    </citation>
    <scope>NUCLEOTIDE SEQUENCE [LARGE SCALE GENOMIC DNA]</scope>
    <source>
        <strain evidence="3">wild</strain>
    </source>
</reference>
<evidence type="ECO:0000313" key="2">
    <source>
        <dbReference type="EMBL" id="CAC5356542.1"/>
    </source>
</evidence>
<keyword evidence="1" id="KW-0175">Coiled coil</keyword>
<evidence type="ECO:0000256" key="1">
    <source>
        <dbReference type="SAM" id="Coils"/>
    </source>
</evidence>
<dbReference type="OrthoDB" id="8300661at2759"/>
<feature type="coiled-coil region" evidence="1">
    <location>
        <begin position="220"/>
        <end position="247"/>
    </location>
</feature>
<name>A0A6J7ZVN0_MYTCO</name>
<proteinExistence type="predicted"/>
<dbReference type="Proteomes" id="UP000507470">
    <property type="component" value="Unassembled WGS sequence"/>
</dbReference>
<sequence>MSIDRRGQLRGKCSIQLCDCVEYELPVEGHNCSYCGDPPARHQLIIEPEIAESNNNAEKCKDLNEVPASSMIPRCRPWENTAFGWINGPTRPSGVYYNSILPNFYQSFWPYYPDPKQFKKAFIMERSRQYNINTQTESISKKIQYMLSDNPACVGKFMTSDDYTPKPGDRAIIKLNRDNTEDLKVLVERVESDVNTHDSSLFINSGRKLKSGRDCHHSFNNFIKNELSTLKTRLLDLNNNLDKLIMNTNHSNQEIDDGDNIYGMRKITFLEKYGVKRFPYRGRRKYTPLVYQSVDGGMMISNDVFGLTIRQFERLFKDCLERRKTKEQWILNLRYPDKSSNEYLEYLQNCTDCDKEYLTLAENYSTEKDLLKYLIRTVGTEIDIRNRQRLFIILDMIHKVDTPNLNKISSGSLAEGLDLPGSDLDVMYVTNEVYGDIENVRNIKLKEQSTILVMETSIEHPGFTRLRFIARGETEIEFVTNTGKDLYFSVNDFFNTVKPIFGNLQLSQHGPCLSDPNQTFDLAFCLRSKYLPNNVIPWAMRHRQQWPPNFVIDKIKKSGCLLVPIGPKIGMLGSYMAPIYSRFYEVLTFIESLLMYEQSAFIIGVCNHYKAKISQFAAQIRSLPTTVNKEYYMHKRYHRHLQDGTKTDAVSGWLLYASYYYVTGQHKATLELIDYVLSRCTPDMIPINCNDYNECDAYYYSKNVHSTLTLIERMKIAAEESVCYMQHSSLIPGELQLEVQDGEIYIPVIVMSHSLRFLCFHHLGDRSNKKQALRDLHLTLEYQHNIQVGKLSESFTIIGVCNEISGDKDKAFQLYDKALQCVGWVCVTAEKRKSKLLEI</sequence>
<dbReference type="AlphaFoldDB" id="A0A6J7ZVN0"/>
<organism evidence="2 3">
    <name type="scientific">Mytilus coruscus</name>
    <name type="common">Sea mussel</name>
    <dbReference type="NCBI Taxonomy" id="42192"/>
    <lineage>
        <taxon>Eukaryota</taxon>
        <taxon>Metazoa</taxon>
        <taxon>Spiralia</taxon>
        <taxon>Lophotrochozoa</taxon>
        <taxon>Mollusca</taxon>
        <taxon>Bivalvia</taxon>
        <taxon>Autobranchia</taxon>
        <taxon>Pteriomorphia</taxon>
        <taxon>Mytilida</taxon>
        <taxon>Mytiloidea</taxon>
        <taxon>Mytilidae</taxon>
        <taxon>Mytilinae</taxon>
        <taxon>Mytilus</taxon>
    </lineage>
</organism>
<accession>A0A6J7ZVN0</accession>
<keyword evidence="3" id="KW-1185">Reference proteome</keyword>
<protein>
    <recommendedName>
        <fullName evidence="4">Mab-21-like nucleotidyltransferase domain-containing protein</fullName>
    </recommendedName>
</protein>
<gene>
    <name evidence="2" type="ORF">MCOR_640</name>
</gene>
<dbReference type="EMBL" id="CACVKT020000158">
    <property type="protein sequence ID" value="CAC5356542.1"/>
    <property type="molecule type" value="Genomic_DNA"/>
</dbReference>
<evidence type="ECO:0000313" key="3">
    <source>
        <dbReference type="Proteomes" id="UP000507470"/>
    </source>
</evidence>